<evidence type="ECO:0000256" key="3">
    <source>
        <dbReference type="ARBA" id="ARBA00009370"/>
    </source>
</evidence>
<dbReference type="SUPFAM" id="SSF51306">
    <property type="entry name" value="LexA/Signal peptidase"/>
    <property type="match status" value="1"/>
</dbReference>
<evidence type="ECO:0000313" key="11">
    <source>
        <dbReference type="EMBL" id="SCQ77486.1"/>
    </source>
</evidence>
<dbReference type="AlphaFoldDB" id="A0A2C8B667"/>
<accession>A0A2C8B667</accession>
<dbReference type="NCBIfam" id="TIGR02227">
    <property type="entry name" value="sigpep_I_bact"/>
    <property type="match status" value="1"/>
</dbReference>
<dbReference type="Proteomes" id="UP000250080">
    <property type="component" value="Chromosome I"/>
</dbReference>
<dbReference type="Pfam" id="PF10502">
    <property type="entry name" value="Peptidase_S26"/>
    <property type="match status" value="1"/>
</dbReference>
<comment type="catalytic activity">
    <reaction evidence="1 7">
        <text>Cleavage of hydrophobic, N-terminal signal or leader sequences from secreted and periplasmic proteins.</text>
        <dbReference type="EC" id="3.4.21.89"/>
    </reaction>
</comment>
<evidence type="ECO:0000313" key="12">
    <source>
        <dbReference type="Proteomes" id="UP000250080"/>
    </source>
</evidence>
<feature type="region of interest" description="Disordered" evidence="8">
    <location>
        <begin position="1"/>
        <end position="28"/>
    </location>
</feature>
<dbReference type="EMBL" id="LT576035">
    <property type="protein sequence ID" value="SBN38463.1"/>
    <property type="molecule type" value="Genomic_DNA"/>
</dbReference>
<keyword evidence="7" id="KW-0472">Membrane</keyword>
<dbReference type="PANTHER" id="PTHR43390">
    <property type="entry name" value="SIGNAL PEPTIDASE I"/>
    <property type="match status" value="1"/>
</dbReference>
<evidence type="ECO:0000259" key="9">
    <source>
        <dbReference type="Pfam" id="PF10502"/>
    </source>
</evidence>
<dbReference type="PRINTS" id="PR00727">
    <property type="entry name" value="LEADERPTASE"/>
</dbReference>
<evidence type="ECO:0000256" key="8">
    <source>
        <dbReference type="SAM" id="MobiDB-lite"/>
    </source>
</evidence>
<dbReference type="EC" id="3.4.21.89" evidence="4 7"/>
<keyword evidence="7" id="KW-0812">Transmembrane</keyword>
<organism evidence="11 12">
    <name type="scientific">Propionibacterium freudenreichii</name>
    <dbReference type="NCBI Taxonomy" id="1744"/>
    <lineage>
        <taxon>Bacteria</taxon>
        <taxon>Bacillati</taxon>
        <taxon>Actinomycetota</taxon>
        <taxon>Actinomycetes</taxon>
        <taxon>Propionibacteriales</taxon>
        <taxon>Propionibacteriaceae</taxon>
        <taxon>Propionibacterium</taxon>
    </lineage>
</organism>
<dbReference type="InterPro" id="IPR019758">
    <property type="entry name" value="Pept_S26A_signal_pept_1_CS"/>
</dbReference>
<evidence type="ECO:0000256" key="2">
    <source>
        <dbReference type="ARBA" id="ARBA00004401"/>
    </source>
</evidence>
<proteinExistence type="inferred from homology"/>
<evidence type="ECO:0000256" key="5">
    <source>
        <dbReference type="ARBA" id="ARBA00022801"/>
    </source>
</evidence>
<keyword evidence="7" id="KW-0645">Protease</keyword>
<protein>
    <recommendedName>
        <fullName evidence="4 7">Signal peptidase I</fullName>
        <ecNumber evidence="4 7">3.4.21.89</ecNumber>
    </recommendedName>
</protein>
<evidence type="ECO:0000256" key="1">
    <source>
        <dbReference type="ARBA" id="ARBA00000677"/>
    </source>
</evidence>
<reference evidence="11 12" key="2">
    <citation type="submission" date="2016-09" db="EMBL/GenBank/DDBJ databases">
        <authorList>
            <person name="Laine KS P."/>
        </authorList>
    </citation>
    <scope>NUCLEOTIDE SEQUENCE [LARGE SCALE GENOMIC DNA]</scope>
    <source>
        <strain evidence="11">PFRJS-23</strain>
    </source>
</reference>
<evidence type="ECO:0000256" key="4">
    <source>
        <dbReference type="ARBA" id="ARBA00013208"/>
    </source>
</evidence>
<feature type="transmembrane region" description="Helical" evidence="7">
    <location>
        <begin position="44"/>
        <end position="67"/>
    </location>
</feature>
<gene>
    <name evidence="10" type="ORF">PFR_JS10_820</name>
    <name evidence="11" type="ORF">PFR_JS23_843</name>
</gene>
<feature type="domain" description="Peptidase S26" evidence="9">
    <location>
        <begin position="42"/>
        <end position="237"/>
    </location>
</feature>
<dbReference type="PANTHER" id="PTHR43390:SF1">
    <property type="entry name" value="CHLOROPLAST PROCESSING PEPTIDASE"/>
    <property type="match status" value="1"/>
</dbReference>
<feature type="active site" evidence="6">
    <location>
        <position position="72"/>
    </location>
</feature>
<name>A0A2C8B667_9ACTN</name>
<dbReference type="InterPro" id="IPR019533">
    <property type="entry name" value="Peptidase_S26"/>
</dbReference>
<comment type="subcellular location">
    <subcellularLocation>
        <location evidence="2">Cell membrane</location>
        <topology evidence="2">Single-pass type II membrane protein</topology>
    </subcellularLocation>
    <subcellularLocation>
        <location evidence="7">Membrane</location>
        <topology evidence="7">Single-pass type II membrane protein</topology>
    </subcellularLocation>
</comment>
<dbReference type="GO" id="GO:0006465">
    <property type="term" value="P:signal peptide processing"/>
    <property type="evidence" value="ECO:0007669"/>
    <property type="project" value="InterPro"/>
</dbReference>
<dbReference type="InterPro" id="IPR036286">
    <property type="entry name" value="LexA/Signal_pep-like_sf"/>
</dbReference>
<dbReference type="GO" id="GO:0009003">
    <property type="term" value="F:signal peptidase activity"/>
    <property type="evidence" value="ECO:0007669"/>
    <property type="project" value="UniProtKB-EC"/>
</dbReference>
<dbReference type="Gene3D" id="2.10.109.10">
    <property type="entry name" value="Umud Fragment, subunit A"/>
    <property type="match status" value="1"/>
</dbReference>
<reference evidence="10" key="1">
    <citation type="submission" date="2016-05" db="EMBL/GenBank/DDBJ databases">
        <authorList>
            <person name="Lavstsen T."/>
            <person name="Jespersen J.S."/>
        </authorList>
    </citation>
    <scope>NUCLEOTIDE SEQUENCE</scope>
    <source>
        <strain evidence="10">PFRJS10</strain>
    </source>
</reference>
<keyword evidence="7" id="KW-1133">Transmembrane helix</keyword>
<comment type="similarity">
    <text evidence="3 7">Belongs to the peptidase S26 family.</text>
</comment>
<dbReference type="EMBL" id="LT618793">
    <property type="protein sequence ID" value="SCQ77486.1"/>
    <property type="molecule type" value="Genomic_DNA"/>
</dbReference>
<dbReference type="GO" id="GO:0004252">
    <property type="term" value="F:serine-type endopeptidase activity"/>
    <property type="evidence" value="ECO:0007669"/>
    <property type="project" value="InterPro"/>
</dbReference>
<dbReference type="GO" id="GO:0005886">
    <property type="term" value="C:plasma membrane"/>
    <property type="evidence" value="ECO:0007669"/>
    <property type="project" value="UniProtKB-SubCell"/>
</dbReference>
<dbReference type="PROSITE" id="PS00761">
    <property type="entry name" value="SPASE_I_3"/>
    <property type="match status" value="1"/>
</dbReference>
<evidence type="ECO:0000256" key="7">
    <source>
        <dbReference type="RuleBase" id="RU362042"/>
    </source>
</evidence>
<feature type="active site" evidence="6">
    <location>
        <position position="137"/>
    </location>
</feature>
<dbReference type="InterPro" id="IPR000223">
    <property type="entry name" value="Pept_S26A_signal_pept_1"/>
</dbReference>
<dbReference type="CDD" id="cd06530">
    <property type="entry name" value="S26_SPase_I"/>
    <property type="match status" value="1"/>
</dbReference>
<keyword evidence="5 7" id="KW-0378">Hydrolase</keyword>
<evidence type="ECO:0000256" key="6">
    <source>
        <dbReference type="PIRSR" id="PIRSR600223-1"/>
    </source>
</evidence>
<sequence>MRDSDQGSHADMPAQGNLGGHKVASVKANKPKKKQGWLSTVRELAIIIVVALIISALIRSFLMQLYVIPSASMENTLQIGDRGAVIKVADFHRGDVVVFKDPGNWLGNETSGTSNPVRQVAEFLGVAPSSATDHLVKRVVGMPGDHVACCTAQGQITVNGQPLDEASYLYSVNGVSVHPSDLSFDVVVPAGHIFVLGDHRNDSRDSRYHLCDAVESGEVAGSGGFVPISDVTGPMVGIFMPFNRATRFAIPATFASVPDPAPAPDQPTVNRKPC</sequence>
<evidence type="ECO:0000313" key="10">
    <source>
        <dbReference type="EMBL" id="SBN38463.1"/>
    </source>
</evidence>